<gene>
    <name evidence="2" type="ORF">PoB_006986700</name>
</gene>
<protein>
    <submittedName>
        <fullName evidence="2">Uncharacterized protein</fullName>
    </submittedName>
</protein>
<accession>A0AAV4DGH6</accession>
<name>A0AAV4DGH6_9GAST</name>
<dbReference type="Proteomes" id="UP000735302">
    <property type="component" value="Unassembled WGS sequence"/>
</dbReference>
<reference evidence="2 3" key="1">
    <citation type="journal article" date="2021" name="Elife">
        <title>Chloroplast acquisition without the gene transfer in kleptoplastic sea slugs, Plakobranchus ocellatus.</title>
        <authorList>
            <person name="Maeda T."/>
            <person name="Takahashi S."/>
            <person name="Yoshida T."/>
            <person name="Shimamura S."/>
            <person name="Takaki Y."/>
            <person name="Nagai Y."/>
            <person name="Toyoda A."/>
            <person name="Suzuki Y."/>
            <person name="Arimoto A."/>
            <person name="Ishii H."/>
            <person name="Satoh N."/>
            <person name="Nishiyama T."/>
            <person name="Hasebe M."/>
            <person name="Maruyama T."/>
            <person name="Minagawa J."/>
            <person name="Obokata J."/>
            <person name="Shigenobu S."/>
        </authorList>
    </citation>
    <scope>NUCLEOTIDE SEQUENCE [LARGE SCALE GENOMIC DNA]</scope>
</reference>
<feature type="region of interest" description="Disordered" evidence="1">
    <location>
        <begin position="11"/>
        <end position="34"/>
    </location>
</feature>
<organism evidence="2 3">
    <name type="scientific">Plakobranchus ocellatus</name>
    <dbReference type="NCBI Taxonomy" id="259542"/>
    <lineage>
        <taxon>Eukaryota</taxon>
        <taxon>Metazoa</taxon>
        <taxon>Spiralia</taxon>
        <taxon>Lophotrochozoa</taxon>
        <taxon>Mollusca</taxon>
        <taxon>Gastropoda</taxon>
        <taxon>Heterobranchia</taxon>
        <taxon>Euthyneura</taxon>
        <taxon>Panpulmonata</taxon>
        <taxon>Sacoglossa</taxon>
        <taxon>Placobranchoidea</taxon>
        <taxon>Plakobranchidae</taxon>
        <taxon>Plakobranchus</taxon>
    </lineage>
</organism>
<evidence type="ECO:0000313" key="3">
    <source>
        <dbReference type="Proteomes" id="UP000735302"/>
    </source>
</evidence>
<dbReference type="EMBL" id="BLXT01007882">
    <property type="protein sequence ID" value="GFO43362.1"/>
    <property type="molecule type" value="Genomic_DNA"/>
</dbReference>
<comment type="caution">
    <text evidence="2">The sequence shown here is derived from an EMBL/GenBank/DDBJ whole genome shotgun (WGS) entry which is preliminary data.</text>
</comment>
<feature type="compositionally biased region" description="Basic and acidic residues" evidence="1">
    <location>
        <begin position="24"/>
        <end position="34"/>
    </location>
</feature>
<proteinExistence type="predicted"/>
<sequence length="120" mass="13233">MINLYTACERRNRGNERRRQRTIRKGETTQDDKSCDKPANEILWCGDRVAMSTAAKLCGCSSEEPCSKRGDHAPAFTSEKGRLPPAREAQQGSNRAGAFFFNLGISSEDTSCSFYAGCVT</sequence>
<keyword evidence="3" id="KW-1185">Reference proteome</keyword>
<feature type="region of interest" description="Disordered" evidence="1">
    <location>
        <begin position="64"/>
        <end position="92"/>
    </location>
</feature>
<evidence type="ECO:0000256" key="1">
    <source>
        <dbReference type="SAM" id="MobiDB-lite"/>
    </source>
</evidence>
<evidence type="ECO:0000313" key="2">
    <source>
        <dbReference type="EMBL" id="GFO43362.1"/>
    </source>
</evidence>
<dbReference type="AlphaFoldDB" id="A0AAV4DGH6"/>